<dbReference type="Gene3D" id="3.40.190.10">
    <property type="entry name" value="Periplasmic binding protein-like II"/>
    <property type="match status" value="1"/>
</dbReference>
<dbReference type="SUPFAM" id="SSF53850">
    <property type="entry name" value="Periplasmic binding protein-like II"/>
    <property type="match status" value="1"/>
</dbReference>
<feature type="domain" description="Solute-binding protein family 5" evidence="4">
    <location>
        <begin position="109"/>
        <end position="472"/>
    </location>
</feature>
<dbReference type="Pfam" id="PF00496">
    <property type="entry name" value="SBP_bac_5"/>
    <property type="match status" value="1"/>
</dbReference>
<comment type="caution">
    <text evidence="5">The sequence shown here is derived from an EMBL/GenBank/DDBJ whole genome shotgun (WGS) entry which is preliminary data.</text>
</comment>
<dbReference type="InterPro" id="IPR000914">
    <property type="entry name" value="SBP_5_dom"/>
</dbReference>
<reference evidence="5 6" key="1">
    <citation type="journal article" date="2019" name="Nat. Microbiol.">
        <title>Mediterranean grassland soil C-N compound turnover is dependent on rainfall and depth, and is mediated by genomically divergent microorganisms.</title>
        <authorList>
            <person name="Diamond S."/>
            <person name="Andeer P.F."/>
            <person name="Li Z."/>
            <person name="Crits-Christoph A."/>
            <person name="Burstein D."/>
            <person name="Anantharaman K."/>
            <person name="Lane K.R."/>
            <person name="Thomas B.C."/>
            <person name="Pan C."/>
            <person name="Northen T.R."/>
            <person name="Banfield J.F."/>
        </authorList>
    </citation>
    <scope>NUCLEOTIDE SEQUENCE [LARGE SCALE GENOMIC DNA]</scope>
    <source>
        <strain evidence="5">NP_4</strain>
    </source>
</reference>
<proteinExistence type="inferred from homology"/>
<dbReference type="EMBL" id="VBAL01000136">
    <property type="protein sequence ID" value="TMI99353.1"/>
    <property type="molecule type" value="Genomic_DNA"/>
</dbReference>
<keyword evidence="2" id="KW-0813">Transport</keyword>
<evidence type="ECO:0000256" key="1">
    <source>
        <dbReference type="ARBA" id="ARBA00005695"/>
    </source>
</evidence>
<dbReference type="GO" id="GO:0015833">
    <property type="term" value="P:peptide transport"/>
    <property type="evidence" value="ECO:0007669"/>
    <property type="project" value="TreeGrafter"/>
</dbReference>
<dbReference type="GO" id="GO:0043190">
    <property type="term" value="C:ATP-binding cassette (ABC) transporter complex"/>
    <property type="evidence" value="ECO:0007669"/>
    <property type="project" value="InterPro"/>
</dbReference>
<name>A0A537KUD5_9BACT</name>
<evidence type="ECO:0000259" key="4">
    <source>
        <dbReference type="Pfam" id="PF00496"/>
    </source>
</evidence>
<dbReference type="GO" id="GO:1904680">
    <property type="term" value="F:peptide transmembrane transporter activity"/>
    <property type="evidence" value="ECO:0007669"/>
    <property type="project" value="TreeGrafter"/>
</dbReference>
<dbReference type="InterPro" id="IPR039424">
    <property type="entry name" value="SBP_5"/>
</dbReference>
<dbReference type="GO" id="GO:0042597">
    <property type="term" value="C:periplasmic space"/>
    <property type="evidence" value="ECO:0007669"/>
    <property type="project" value="UniProtKB-ARBA"/>
</dbReference>
<evidence type="ECO:0000256" key="2">
    <source>
        <dbReference type="ARBA" id="ARBA00022448"/>
    </source>
</evidence>
<dbReference type="CDD" id="cd08493">
    <property type="entry name" value="PBP2_DppA_like"/>
    <property type="match status" value="1"/>
</dbReference>
<dbReference type="InterPro" id="IPR030678">
    <property type="entry name" value="Peptide/Ni-bd"/>
</dbReference>
<keyword evidence="3" id="KW-0732">Signal</keyword>
<dbReference type="Proteomes" id="UP000319353">
    <property type="component" value="Unassembled WGS sequence"/>
</dbReference>
<dbReference type="Gene3D" id="3.10.105.10">
    <property type="entry name" value="Dipeptide-binding Protein, Domain 3"/>
    <property type="match status" value="1"/>
</dbReference>
<dbReference type="PIRSF" id="PIRSF002741">
    <property type="entry name" value="MppA"/>
    <property type="match status" value="1"/>
</dbReference>
<comment type="similarity">
    <text evidence="1">Belongs to the bacterial solute-binding protein 5 family.</text>
</comment>
<dbReference type="AlphaFoldDB" id="A0A537KUD5"/>
<evidence type="ECO:0000313" key="5">
    <source>
        <dbReference type="EMBL" id="TMI99353.1"/>
    </source>
</evidence>
<dbReference type="PANTHER" id="PTHR30290">
    <property type="entry name" value="PERIPLASMIC BINDING COMPONENT OF ABC TRANSPORTER"/>
    <property type="match status" value="1"/>
</dbReference>
<protein>
    <submittedName>
        <fullName evidence="5">ABC transporter substrate-binding protein</fullName>
    </submittedName>
</protein>
<evidence type="ECO:0000313" key="6">
    <source>
        <dbReference type="Proteomes" id="UP000319353"/>
    </source>
</evidence>
<dbReference type="Gene3D" id="3.90.76.10">
    <property type="entry name" value="Dipeptide-binding Protein, Domain 1"/>
    <property type="match status" value="1"/>
</dbReference>
<accession>A0A537KUD5</accession>
<dbReference type="PANTHER" id="PTHR30290:SF9">
    <property type="entry name" value="OLIGOPEPTIDE-BINDING PROTEIN APPA"/>
    <property type="match status" value="1"/>
</dbReference>
<evidence type="ECO:0000256" key="3">
    <source>
        <dbReference type="ARBA" id="ARBA00022729"/>
    </source>
</evidence>
<gene>
    <name evidence="5" type="ORF">E6H01_11135</name>
</gene>
<sequence>MPRALPEIAQAPPRDSRGGMILNHRMRRLAIPIAVLAVGLLLAPTSSVGAPMSSWDAKACGRIGGTLVFAQAQEAVTLDAHDAVDGFSVNNTSNVFDTLVRFKVDSTAVEPSLAESWTVSPDGLVWTFKLRSGVRFHDGTPFNAEAVKFNYDRQVDAKNPYHTGTFEYAEFTFQNVKSVEAVDPMTVRFTLSARFAPFLTNMAMFSTGIASPTAIQKYGKDFFKNPVGTGPFKFVEWVEKDHATYEANRDYWAGRPCLDRLIIRGIPDNTVRLLEMERGTVQMMDQVNPPDYDRIRNNKDLVLFTGPGLNTGYIAMNTQNPPFNDRRVRQAVSHAVNKAALVQAFYGGVGQPAKNPMPPTIWGYADGVQDYAYDTSAAKKLLAEAGFPNGLDTELWWPNRARPYLTQPQKIAEALQQQLAQAGIRAKLVTYEWGTYLQKTRSAEHPMAILGWIGDNGDPDNFLYVLLDKDNAQLGKASNVAFYKSDSVHRLLIEAQQVSDQAARTKLYTQAQELIHRDAPWVPLVHAARVGAYRNQVENFLLHPLQIWWLHRVWIK</sequence>
<organism evidence="5 6">
    <name type="scientific">Candidatus Segetimicrobium genomatis</name>
    <dbReference type="NCBI Taxonomy" id="2569760"/>
    <lineage>
        <taxon>Bacteria</taxon>
        <taxon>Bacillati</taxon>
        <taxon>Candidatus Sysuimicrobiota</taxon>
        <taxon>Candidatus Sysuimicrobiia</taxon>
        <taxon>Candidatus Sysuimicrobiales</taxon>
        <taxon>Candidatus Segetimicrobiaceae</taxon>
        <taxon>Candidatus Segetimicrobium</taxon>
    </lineage>
</organism>